<feature type="compositionally biased region" description="Low complexity" evidence="1">
    <location>
        <begin position="1280"/>
        <end position="1292"/>
    </location>
</feature>
<feature type="region of interest" description="Disordered" evidence="1">
    <location>
        <begin position="235"/>
        <end position="910"/>
    </location>
</feature>
<feature type="region of interest" description="Disordered" evidence="1">
    <location>
        <begin position="1256"/>
        <end position="1341"/>
    </location>
</feature>
<keyword evidence="3" id="KW-1185">Reference proteome</keyword>
<feature type="compositionally biased region" description="Basic and acidic residues" evidence="1">
    <location>
        <begin position="436"/>
        <end position="447"/>
    </location>
</feature>
<feature type="compositionally biased region" description="Basic and acidic residues" evidence="1">
    <location>
        <begin position="404"/>
        <end position="420"/>
    </location>
</feature>
<feature type="compositionally biased region" description="Polar residues" evidence="1">
    <location>
        <begin position="33"/>
        <end position="45"/>
    </location>
</feature>
<feature type="region of interest" description="Disordered" evidence="1">
    <location>
        <begin position="950"/>
        <end position="989"/>
    </location>
</feature>
<feature type="compositionally biased region" description="Polar residues" evidence="1">
    <location>
        <begin position="536"/>
        <end position="558"/>
    </location>
</feature>
<feature type="compositionally biased region" description="Polar residues" evidence="1">
    <location>
        <begin position="304"/>
        <end position="313"/>
    </location>
</feature>
<feature type="compositionally biased region" description="Polar residues" evidence="1">
    <location>
        <begin position="472"/>
        <end position="485"/>
    </location>
</feature>
<feature type="compositionally biased region" description="Polar residues" evidence="1">
    <location>
        <begin position="877"/>
        <end position="902"/>
    </location>
</feature>
<protein>
    <submittedName>
        <fullName evidence="2">Uncharacterized protein</fullName>
    </submittedName>
</protein>
<feature type="compositionally biased region" description="Low complexity" evidence="1">
    <location>
        <begin position="344"/>
        <end position="356"/>
    </location>
</feature>
<evidence type="ECO:0000256" key="1">
    <source>
        <dbReference type="SAM" id="MobiDB-lite"/>
    </source>
</evidence>
<feature type="compositionally biased region" description="Basic and acidic residues" evidence="1">
    <location>
        <begin position="53"/>
        <end position="69"/>
    </location>
</feature>
<dbReference type="Proteomes" id="UP000490939">
    <property type="component" value="Unassembled WGS sequence"/>
</dbReference>
<feature type="compositionally biased region" description="Low complexity" evidence="1">
    <location>
        <begin position="1041"/>
        <end position="1055"/>
    </location>
</feature>
<feature type="compositionally biased region" description="Polar residues" evidence="1">
    <location>
        <begin position="1303"/>
        <end position="1332"/>
    </location>
</feature>
<feature type="compositionally biased region" description="Basic and acidic residues" evidence="1">
    <location>
        <begin position="590"/>
        <end position="621"/>
    </location>
</feature>
<evidence type="ECO:0000313" key="3">
    <source>
        <dbReference type="Proteomes" id="UP000490939"/>
    </source>
</evidence>
<feature type="compositionally biased region" description="Low complexity" evidence="1">
    <location>
        <begin position="365"/>
        <end position="377"/>
    </location>
</feature>
<sequence length="1341" mass="143464">MSHSDSNKDPVVMAEQIAQDGLKEDKSVGALASTGTIAHTESTPSGPGLPKPNHTENEQDERADGRGKDAAGSTETQASNETGTEYSDGATMEHAVIDGFNSSDSDGNDAKDAKGHVRSGSVKKPTSFKSVSVTKNFLAKAATAQPVVRPGEKGPATTNGPVPTLTAATAKPRLVAKLGTGGNSLRAGGASKLNGASGPDASKVWNKNRPTAPAPPKHFTDEELQKTYGIHLATRLQSDEAGKDPKWADIDDDEDDWAPETVEWMDGTKSSVVTADSQVLPPTPEERKPSPAVQPVEVPKQVNALKSASSTAKTILKPGASAPAQSKPGSLVLKGAPEKPSLVAKPSAPTPAKSPWAPLPPVEKLPPVVVNPPIQQQSASNRFQRDPHGFDSLAPSAASPAKEIAADDFSRSWRDDRGSKELYNSQSGRYEPVADGGRRNSRQDHSYRQQPAVLQRPPHSQQQGGGPAEPSSAFQTSRSTGTDTGSWADRRRRASSNLSAGSGRRPSIARIQDLPVRVEGLPSVNPVAVESPKQVFATTERSSQSSQGPLTRTSSSAANEGDAVGEMPPPSASVNGDVPYEETVARQQRLMREKIERAKLAKQREKEKEAEEHAARQERLKQKLAALEASNPTPEPKEVSKKGNPEVVKSPPQPKSALATAPPKPPMPTADGEVAQYGSMKVHPSHPVKKSGMADVSTTNKQTLDTQDSRQPMSPRKQVARPTSQDAQHVGAEKIPKRLPDPTSDKIPGGSWKSANAPTEIPTWPNNTSMPAHSVPGASVWGPPSSNKALGNGTFESHPPFSHNTFDNRPNLHNRPSGMSMAHGPIAPPQQQHKNPLVGQSVSASSFNNSNFSHRSYQNPQSSQSTAPSNHPKPHINQPNLSPTSDTMGNQSTLRESAPQASRDQDAGPKFVKPKVSHVFAAADPANTPAAWGVFRVTTGPEQTAKAKIWAEEEKKKRSLSREAATRLAEEESTSAAPKMPNVRSSQKTTKTEIIEFLTIEGKVVEEKRYPIGHQFPRGYSAAQVYRNQWLADHAQALSTSSPAASTTAPLPAAPKSRYFGKEKEETEVEIDFEAPPPPEDRDHPAYVGDAAKPVVSIPRKVTVNLPGKAAQIASVPPAPTPILDRIGNLLKEDRLKSVKSASKDALEEAPAAAVIALPGKLTAAFQQAEQVTEWSATKPTDEDLFEPPAFASKPVVSISKLSHFNHQFGYQHELDFMVPWEQEVLDVSTVEGADELYVRDSKQMNRIWIRIPGTNKGTFAMQPLPGSPPRTNSRRAVPAKSNSFAAKNNSSTGARKSPPHFSGQQPASSKPRNPGTWNSSNVRTGASSWGSNKRPFVGAQ</sequence>
<evidence type="ECO:0000313" key="2">
    <source>
        <dbReference type="EMBL" id="KAE9976429.1"/>
    </source>
</evidence>
<feature type="region of interest" description="Disordered" evidence="1">
    <location>
        <begin position="1041"/>
        <end position="1065"/>
    </location>
</feature>
<feature type="compositionally biased region" description="Polar residues" evidence="1">
    <location>
        <begin position="854"/>
        <end position="869"/>
    </location>
</feature>
<proteinExistence type="predicted"/>
<gene>
    <name evidence="2" type="ORF">EG327_008031</name>
</gene>
<feature type="compositionally biased region" description="Basic and acidic residues" evidence="1">
    <location>
        <begin position="950"/>
        <end position="970"/>
    </location>
</feature>
<feature type="compositionally biased region" description="Polar residues" evidence="1">
    <location>
        <begin position="73"/>
        <end position="85"/>
    </location>
</feature>
<reference evidence="2 3" key="1">
    <citation type="submission" date="2019-07" db="EMBL/GenBank/DDBJ databases">
        <title>Venturia inaequalis Genome Resource.</title>
        <authorList>
            <person name="Lichtner F.J."/>
        </authorList>
    </citation>
    <scope>NUCLEOTIDE SEQUENCE [LARGE SCALE GENOMIC DNA]</scope>
    <source>
        <strain evidence="2 3">DMI_063113</strain>
    </source>
</reference>
<feature type="compositionally biased region" description="Basic and acidic residues" evidence="1">
    <location>
        <begin position="237"/>
        <end position="249"/>
    </location>
</feature>
<feature type="compositionally biased region" description="Low complexity" evidence="1">
    <location>
        <begin position="841"/>
        <end position="853"/>
    </location>
</feature>
<feature type="compositionally biased region" description="Polar residues" evidence="1">
    <location>
        <begin position="268"/>
        <end position="277"/>
    </location>
</feature>
<organism evidence="2 3">
    <name type="scientific">Venturia inaequalis</name>
    <name type="common">Apple scab fungus</name>
    <dbReference type="NCBI Taxonomy" id="5025"/>
    <lineage>
        <taxon>Eukaryota</taxon>
        <taxon>Fungi</taxon>
        <taxon>Dikarya</taxon>
        <taxon>Ascomycota</taxon>
        <taxon>Pezizomycotina</taxon>
        <taxon>Dothideomycetes</taxon>
        <taxon>Pleosporomycetidae</taxon>
        <taxon>Venturiales</taxon>
        <taxon>Venturiaceae</taxon>
        <taxon>Venturia</taxon>
    </lineage>
</organism>
<feature type="compositionally biased region" description="Basic and acidic residues" evidence="1">
    <location>
        <begin position="731"/>
        <end position="744"/>
    </location>
</feature>
<feature type="compositionally biased region" description="Polar residues" evidence="1">
    <location>
        <begin position="696"/>
        <end position="712"/>
    </location>
</feature>
<name>A0A8H3UX90_VENIN</name>
<comment type="caution">
    <text evidence="2">The sequence shown here is derived from an EMBL/GenBank/DDBJ whole genome shotgun (WGS) entry which is preliminary data.</text>
</comment>
<dbReference type="EMBL" id="WNWR01000498">
    <property type="protein sequence ID" value="KAE9976429.1"/>
    <property type="molecule type" value="Genomic_DNA"/>
</dbReference>
<feature type="region of interest" description="Disordered" evidence="1">
    <location>
        <begin position="143"/>
        <end position="221"/>
    </location>
</feature>
<feature type="compositionally biased region" description="Basic and acidic residues" evidence="1">
    <location>
        <begin position="635"/>
        <end position="644"/>
    </location>
</feature>
<feature type="compositionally biased region" description="Polar residues" evidence="1">
    <location>
        <begin position="829"/>
        <end position="840"/>
    </location>
</feature>
<accession>A0A8H3UX90</accession>
<feature type="region of interest" description="Disordered" evidence="1">
    <location>
        <begin position="1"/>
        <end position="127"/>
    </location>
</feature>